<dbReference type="Pfam" id="PF13489">
    <property type="entry name" value="Methyltransf_23"/>
    <property type="match status" value="1"/>
</dbReference>
<comment type="caution">
    <text evidence="3">The sequence shown here is derived from an EMBL/GenBank/DDBJ whole genome shotgun (WGS) entry which is preliminary data.</text>
</comment>
<proteinExistence type="inferred from homology"/>
<gene>
    <name evidence="3" type="ORF">CCHL11_03235</name>
</gene>
<comment type="similarity">
    <text evidence="1">Belongs to the methyltransferase superfamily. LaeA methyltransferase family.</text>
</comment>
<protein>
    <submittedName>
        <fullName evidence="3">Uncharacterized protein</fullName>
    </submittedName>
</protein>
<dbReference type="EMBL" id="MPGH01000022">
    <property type="protein sequence ID" value="OLN96126.1"/>
    <property type="molecule type" value="Genomic_DNA"/>
</dbReference>
<sequence>MASTQAHRITDNHGQRNQNVDSNADINAYLAGVSDVQVELDRLRIQHCWIQTCLNERIAFAPVDLKKPGIKVLDVGCADGTLLRDLRKQVPSSAELVGADLSVEFLPKTAEGNICYLKQDVCDPPAAELRSAFDFTHVRNVLHSAQRSGIEKAVANLADTLAPGGWLQVMELNATPDGTKQPQALQDFVRLLGAMIESAGMDSAYAERIPAAFKKAGLQNVTIERVECGIGRVHADEAIAKSSIEPFIRILPMFHRNFQAVAATLPPSVYKDIKERYVKEMTEQGGYSLSYVIYGQKPA</sequence>
<keyword evidence="4" id="KW-1185">Reference proteome</keyword>
<dbReference type="Gene3D" id="3.40.50.150">
    <property type="entry name" value="Vaccinia Virus protein VP39"/>
    <property type="match status" value="1"/>
</dbReference>
<dbReference type="OrthoDB" id="184880at2759"/>
<organism evidence="3 4">
    <name type="scientific">Colletotrichum chlorophyti</name>
    <dbReference type="NCBI Taxonomy" id="708187"/>
    <lineage>
        <taxon>Eukaryota</taxon>
        <taxon>Fungi</taxon>
        <taxon>Dikarya</taxon>
        <taxon>Ascomycota</taxon>
        <taxon>Pezizomycotina</taxon>
        <taxon>Sordariomycetes</taxon>
        <taxon>Hypocreomycetidae</taxon>
        <taxon>Glomerellales</taxon>
        <taxon>Glomerellaceae</taxon>
        <taxon>Colletotrichum</taxon>
    </lineage>
</organism>
<evidence type="ECO:0000313" key="3">
    <source>
        <dbReference type="EMBL" id="OLN96126.1"/>
    </source>
</evidence>
<dbReference type="Proteomes" id="UP000186583">
    <property type="component" value="Unassembled WGS sequence"/>
</dbReference>
<accession>A0A1Q8S405</accession>
<evidence type="ECO:0000313" key="4">
    <source>
        <dbReference type="Proteomes" id="UP000186583"/>
    </source>
</evidence>
<evidence type="ECO:0000256" key="1">
    <source>
        <dbReference type="ARBA" id="ARBA00038158"/>
    </source>
</evidence>
<dbReference type="InterPro" id="IPR029063">
    <property type="entry name" value="SAM-dependent_MTases_sf"/>
</dbReference>
<dbReference type="AlphaFoldDB" id="A0A1Q8S405"/>
<dbReference type="PANTHER" id="PTHR43591">
    <property type="entry name" value="METHYLTRANSFERASE"/>
    <property type="match status" value="1"/>
</dbReference>
<evidence type="ECO:0000256" key="2">
    <source>
        <dbReference type="SAM" id="MobiDB-lite"/>
    </source>
</evidence>
<dbReference type="CDD" id="cd02440">
    <property type="entry name" value="AdoMet_MTases"/>
    <property type="match status" value="1"/>
</dbReference>
<feature type="region of interest" description="Disordered" evidence="2">
    <location>
        <begin position="1"/>
        <end position="20"/>
    </location>
</feature>
<reference evidence="3 4" key="1">
    <citation type="submission" date="2016-11" db="EMBL/GenBank/DDBJ databases">
        <title>Draft Genome Assembly of Colletotrichum chlorophyti a pathogen of herbaceous plants.</title>
        <authorList>
            <person name="Gan P."/>
            <person name="Narusaka M."/>
            <person name="Tsushima A."/>
            <person name="Narusaka Y."/>
            <person name="Takano Y."/>
            <person name="Shirasu K."/>
        </authorList>
    </citation>
    <scope>NUCLEOTIDE SEQUENCE [LARGE SCALE GENOMIC DNA]</scope>
    <source>
        <strain evidence="3 4">NTL11</strain>
    </source>
</reference>
<dbReference type="STRING" id="708187.A0A1Q8S405"/>
<dbReference type="SUPFAM" id="SSF53335">
    <property type="entry name" value="S-adenosyl-L-methionine-dependent methyltransferases"/>
    <property type="match status" value="1"/>
</dbReference>
<name>A0A1Q8S405_9PEZI</name>